<protein>
    <recommendedName>
        <fullName evidence="6">Calcium-binding protein</fullName>
    </recommendedName>
</protein>
<keyword evidence="5" id="KW-1185">Reference proteome</keyword>
<dbReference type="AlphaFoldDB" id="A0A1U7MY51"/>
<dbReference type="EMBL" id="MKZS01000001">
    <property type="protein sequence ID" value="OLT58637.1"/>
    <property type="molecule type" value="Genomic_DNA"/>
</dbReference>
<feature type="compositionally biased region" description="Low complexity" evidence="3">
    <location>
        <begin position="155"/>
        <end position="181"/>
    </location>
</feature>
<dbReference type="PANTHER" id="PTHR38340">
    <property type="entry name" value="S-LAYER PROTEIN"/>
    <property type="match status" value="1"/>
</dbReference>
<feature type="region of interest" description="Disordered" evidence="3">
    <location>
        <begin position="155"/>
        <end position="207"/>
    </location>
</feature>
<organism evidence="4 5">
    <name type="scientific">Moorena bouillonii PNG</name>
    <dbReference type="NCBI Taxonomy" id="568701"/>
    <lineage>
        <taxon>Bacteria</taxon>
        <taxon>Bacillati</taxon>
        <taxon>Cyanobacteriota</taxon>
        <taxon>Cyanophyceae</taxon>
        <taxon>Coleofasciculales</taxon>
        <taxon>Coleofasciculaceae</taxon>
        <taxon>Moorena</taxon>
    </lineage>
</organism>
<accession>A0A1U7MY51</accession>
<dbReference type="RefSeq" id="WP_075897283.1">
    <property type="nucleotide sequence ID" value="NZ_MKZS01000001.1"/>
</dbReference>
<dbReference type="SUPFAM" id="SSF51120">
    <property type="entry name" value="beta-Roll"/>
    <property type="match status" value="1"/>
</dbReference>
<keyword evidence="2" id="KW-0964">Secreted</keyword>
<evidence type="ECO:0000313" key="4">
    <source>
        <dbReference type="EMBL" id="OLT58637.1"/>
    </source>
</evidence>
<gene>
    <name evidence="4" type="ORF">BJP37_05815</name>
</gene>
<dbReference type="InterPro" id="IPR018511">
    <property type="entry name" value="Hemolysin-typ_Ca-bd_CS"/>
</dbReference>
<dbReference type="InterPro" id="IPR050557">
    <property type="entry name" value="RTX_toxin/Mannuronan_C5-epim"/>
</dbReference>
<evidence type="ECO:0008006" key="6">
    <source>
        <dbReference type="Google" id="ProtNLM"/>
    </source>
</evidence>
<name>A0A1U7MY51_9CYAN</name>
<dbReference type="PROSITE" id="PS00330">
    <property type="entry name" value="HEMOLYSIN_CALCIUM"/>
    <property type="match status" value="3"/>
</dbReference>
<dbReference type="GO" id="GO:0005509">
    <property type="term" value="F:calcium ion binding"/>
    <property type="evidence" value="ECO:0007669"/>
    <property type="project" value="InterPro"/>
</dbReference>
<evidence type="ECO:0000313" key="5">
    <source>
        <dbReference type="Proteomes" id="UP000186657"/>
    </source>
</evidence>
<dbReference type="PANTHER" id="PTHR38340:SF1">
    <property type="entry name" value="S-LAYER PROTEIN"/>
    <property type="match status" value="1"/>
</dbReference>
<evidence type="ECO:0000256" key="3">
    <source>
        <dbReference type="SAM" id="MobiDB-lite"/>
    </source>
</evidence>
<proteinExistence type="predicted"/>
<dbReference type="PRINTS" id="PR00313">
    <property type="entry name" value="CABNDNGRPT"/>
</dbReference>
<dbReference type="Proteomes" id="UP000186657">
    <property type="component" value="Unassembled WGS sequence"/>
</dbReference>
<dbReference type="GO" id="GO:0005576">
    <property type="term" value="C:extracellular region"/>
    <property type="evidence" value="ECO:0007669"/>
    <property type="project" value="UniProtKB-SubCell"/>
</dbReference>
<dbReference type="InterPro" id="IPR001343">
    <property type="entry name" value="Hemolysn_Ca-bd"/>
</dbReference>
<sequence length="330" mass="33674">MATLIDAINSLPNIPASERQLFNSLPQSIQNQEVPSPQLANPSVPAIPVSRFQIQALVSNEPDVQTSSLFQNQSSGLLQLILGTPNIDFLPGNGGNNLILGLEGDDIIAGLEGNDILFGQEGNDILIGGSGDDFLFGGSDNDSLFGGSDNDSLFGGDGNDSLSGDSGNDSLSGGSGNDSLSGGSGNDTIVGVDPNVNNPGINEKDTLTGGTGADKFVIGDSNNPYYVGGGGVLGINDYAQITDFQSGTDKIQLKSGINYIFGANFIAVNQGVSSLGTSSLASVQQVANNIALGNSSAVQSQFNIGNSFNSVDIIAIVSGGYNQIGDLSFV</sequence>
<dbReference type="Gene3D" id="2.150.10.10">
    <property type="entry name" value="Serralysin-like metalloprotease, C-terminal"/>
    <property type="match status" value="3"/>
</dbReference>
<dbReference type="InterPro" id="IPR011049">
    <property type="entry name" value="Serralysin-like_metalloprot_C"/>
</dbReference>
<evidence type="ECO:0000256" key="1">
    <source>
        <dbReference type="ARBA" id="ARBA00004613"/>
    </source>
</evidence>
<comment type="caution">
    <text evidence="4">The sequence shown here is derived from an EMBL/GenBank/DDBJ whole genome shotgun (WGS) entry which is preliminary data.</text>
</comment>
<evidence type="ECO:0000256" key="2">
    <source>
        <dbReference type="ARBA" id="ARBA00022525"/>
    </source>
</evidence>
<comment type="subcellular location">
    <subcellularLocation>
        <location evidence="1">Secreted</location>
    </subcellularLocation>
</comment>
<reference evidence="4 5" key="1">
    <citation type="submission" date="2016-10" db="EMBL/GenBank/DDBJ databases">
        <title>Comparative genomics uncovers the prolific and rare metabolic potential of the cyanobacterial genus Moorea.</title>
        <authorList>
            <person name="Leao T."/>
            <person name="Castelao G."/>
            <person name="Korobeynikov A."/>
            <person name="Monroe E.A."/>
            <person name="Podell S."/>
            <person name="Glukhov E."/>
            <person name="Allen E."/>
            <person name="Gerwick W.H."/>
            <person name="Gerwick L."/>
        </authorList>
    </citation>
    <scope>NUCLEOTIDE SEQUENCE [LARGE SCALE GENOMIC DNA]</scope>
    <source>
        <strain evidence="4 5">PNG5-198</strain>
    </source>
</reference>
<dbReference type="Pfam" id="PF00353">
    <property type="entry name" value="HemolysinCabind"/>
    <property type="match status" value="3"/>
</dbReference>